<dbReference type="InterPro" id="IPR011051">
    <property type="entry name" value="RmlC_Cupin_sf"/>
</dbReference>
<dbReference type="InterPro" id="IPR013096">
    <property type="entry name" value="Cupin_2"/>
</dbReference>
<dbReference type="EMBL" id="FNIZ01000002">
    <property type="protein sequence ID" value="SDN96362.1"/>
    <property type="molecule type" value="Genomic_DNA"/>
</dbReference>
<dbReference type="Pfam" id="PF07883">
    <property type="entry name" value="Cupin_2"/>
    <property type="match status" value="1"/>
</dbReference>
<dbReference type="Gene3D" id="2.60.120.10">
    <property type="entry name" value="Jelly Rolls"/>
    <property type="match status" value="1"/>
</dbReference>
<dbReference type="SUPFAM" id="SSF51182">
    <property type="entry name" value="RmlC-like cupins"/>
    <property type="match status" value="1"/>
</dbReference>
<protein>
    <submittedName>
        <fullName evidence="2">Cupin domain-containing protein</fullName>
    </submittedName>
</protein>
<dbReference type="STRING" id="240303.SAMN05421677_10267"/>
<organism evidence="2 3">
    <name type="scientific">Halobacillus aidingensis</name>
    <dbReference type="NCBI Taxonomy" id="240303"/>
    <lineage>
        <taxon>Bacteria</taxon>
        <taxon>Bacillati</taxon>
        <taxon>Bacillota</taxon>
        <taxon>Bacilli</taxon>
        <taxon>Bacillales</taxon>
        <taxon>Bacillaceae</taxon>
        <taxon>Halobacillus</taxon>
    </lineage>
</organism>
<dbReference type="Proteomes" id="UP000198860">
    <property type="component" value="Unassembled WGS sequence"/>
</dbReference>
<evidence type="ECO:0000313" key="2">
    <source>
        <dbReference type="EMBL" id="SDN96362.1"/>
    </source>
</evidence>
<dbReference type="AlphaFoldDB" id="A0A1H0FPA6"/>
<accession>A0A1H0FPA6</accession>
<gene>
    <name evidence="2" type="ORF">SAMN05421677_10267</name>
</gene>
<reference evidence="3" key="1">
    <citation type="submission" date="2016-10" db="EMBL/GenBank/DDBJ databases">
        <authorList>
            <person name="Varghese N."/>
            <person name="Submissions S."/>
        </authorList>
    </citation>
    <scope>NUCLEOTIDE SEQUENCE [LARGE SCALE GENOMIC DNA]</scope>
    <source>
        <strain evidence="3">CGMCC 1.3703</strain>
    </source>
</reference>
<keyword evidence="3" id="KW-1185">Reference proteome</keyword>
<name>A0A1H0FPA6_HALAD</name>
<dbReference type="InterPro" id="IPR014710">
    <property type="entry name" value="RmlC-like_jellyroll"/>
</dbReference>
<sequence>MDIYSFKKETGKKVEKFQSDFIMSRITKTQKDVHIGCMHLEEHGVIGYHQAVVPQLLLVVEGEGMVKGEEKRVTPVSSGDAVYWEKGEWHETKTEAGLTAIVIESEELDVSALSTISKPHSG</sequence>
<dbReference type="OrthoDB" id="3782397at2"/>
<proteinExistence type="predicted"/>
<dbReference type="RefSeq" id="WP_089650853.1">
    <property type="nucleotide sequence ID" value="NZ_FNIZ01000002.1"/>
</dbReference>
<feature type="domain" description="Cupin type-2" evidence="1">
    <location>
        <begin position="38"/>
        <end position="95"/>
    </location>
</feature>
<evidence type="ECO:0000259" key="1">
    <source>
        <dbReference type="Pfam" id="PF07883"/>
    </source>
</evidence>
<evidence type="ECO:0000313" key="3">
    <source>
        <dbReference type="Proteomes" id="UP000198860"/>
    </source>
</evidence>